<accession>A0ABM7Y9D2</accession>
<feature type="domain" description="Zinc finger/thioredoxin putative" evidence="3">
    <location>
        <begin position="4"/>
        <end position="38"/>
    </location>
</feature>
<feature type="compositionally biased region" description="Pro residues" evidence="1">
    <location>
        <begin position="48"/>
        <end position="74"/>
    </location>
</feature>
<dbReference type="Proteomes" id="UP000831327">
    <property type="component" value="Chromosome"/>
</dbReference>
<feature type="transmembrane region" description="Helical" evidence="2">
    <location>
        <begin position="91"/>
        <end position="113"/>
    </location>
</feature>
<keyword evidence="5" id="KW-1185">Reference proteome</keyword>
<keyword evidence="2" id="KW-0812">Transmembrane</keyword>
<evidence type="ECO:0000313" key="4">
    <source>
        <dbReference type="EMBL" id="BDG75123.1"/>
    </source>
</evidence>
<name>A0ABM7Y9D2_9PROT</name>
<gene>
    <name evidence="4" type="ORF">Rmf_50520</name>
</gene>
<proteinExistence type="predicted"/>
<evidence type="ECO:0000313" key="5">
    <source>
        <dbReference type="Proteomes" id="UP000831327"/>
    </source>
</evidence>
<organism evidence="4 5">
    <name type="scientific">Roseomonas fluvialis</name>
    <dbReference type="NCBI Taxonomy" id="1750527"/>
    <lineage>
        <taxon>Bacteria</taxon>
        <taxon>Pseudomonadati</taxon>
        <taxon>Pseudomonadota</taxon>
        <taxon>Alphaproteobacteria</taxon>
        <taxon>Acetobacterales</taxon>
        <taxon>Roseomonadaceae</taxon>
        <taxon>Roseomonas</taxon>
    </lineage>
</organism>
<evidence type="ECO:0000256" key="1">
    <source>
        <dbReference type="SAM" id="MobiDB-lite"/>
    </source>
</evidence>
<evidence type="ECO:0000256" key="2">
    <source>
        <dbReference type="SAM" id="Phobius"/>
    </source>
</evidence>
<keyword evidence="2" id="KW-1133">Transmembrane helix</keyword>
<dbReference type="NCBIfam" id="TIGR02098">
    <property type="entry name" value="MJ0042_CXXC"/>
    <property type="match status" value="1"/>
</dbReference>
<dbReference type="EMBL" id="AP025637">
    <property type="protein sequence ID" value="BDG75123.1"/>
    <property type="molecule type" value="Genomic_DNA"/>
</dbReference>
<protein>
    <recommendedName>
        <fullName evidence="3">Zinc finger/thioredoxin putative domain-containing protein</fullName>
    </recommendedName>
</protein>
<dbReference type="InterPro" id="IPR011723">
    <property type="entry name" value="Znf/thioredoxin_put"/>
</dbReference>
<feature type="region of interest" description="Disordered" evidence="1">
    <location>
        <begin position="43"/>
        <end position="86"/>
    </location>
</feature>
<sequence length="134" mass="13552">MGGMRIACPSCGAEYNVPDRLLSGAARTLRCSRCGTDFALPRAEAAAAPPPPAAAPEPAPESAPPPPTAEPPVAPTVTERTPVAQDQSDRALLGAWAASVLVVAGGAAAMLAFRAQLMAAWPPVTRLFAVLGLA</sequence>
<reference evidence="4 5" key="1">
    <citation type="journal article" date="2016" name="Microbes Environ.">
        <title>Phylogenetically diverse aerobic anoxygenic phototrophic bacteria isolated from epilithic biofilms in Tama river, Japan.</title>
        <authorList>
            <person name="Hirose S."/>
            <person name="Matsuura K."/>
            <person name="Haruta S."/>
        </authorList>
    </citation>
    <scope>NUCLEOTIDE SEQUENCE [LARGE SCALE GENOMIC DNA]</scope>
    <source>
        <strain evidence="4 5">S08</strain>
    </source>
</reference>
<dbReference type="Pfam" id="PF13717">
    <property type="entry name" value="Zn_ribbon_4"/>
    <property type="match status" value="1"/>
</dbReference>
<keyword evidence="2" id="KW-0472">Membrane</keyword>
<evidence type="ECO:0000259" key="3">
    <source>
        <dbReference type="Pfam" id="PF13717"/>
    </source>
</evidence>